<dbReference type="InterPro" id="IPR001940">
    <property type="entry name" value="Peptidase_S1C"/>
</dbReference>
<evidence type="ECO:0000313" key="3">
    <source>
        <dbReference type="EMBL" id="AZS30249.1"/>
    </source>
</evidence>
<accession>A0A3Q9IRP3</accession>
<evidence type="ECO:0000313" key="4">
    <source>
        <dbReference type="Proteomes" id="UP000270673"/>
    </source>
</evidence>
<dbReference type="EMBL" id="CP032819">
    <property type="protein sequence ID" value="AZS30249.1"/>
    <property type="molecule type" value="Genomic_DNA"/>
</dbReference>
<dbReference type="GO" id="GO:0006508">
    <property type="term" value="P:proteolysis"/>
    <property type="evidence" value="ECO:0007669"/>
    <property type="project" value="UniProtKB-KW"/>
</dbReference>
<dbReference type="Gene3D" id="2.40.10.120">
    <property type="match status" value="1"/>
</dbReference>
<dbReference type="GO" id="GO:0004252">
    <property type="term" value="F:serine-type endopeptidase activity"/>
    <property type="evidence" value="ECO:0007669"/>
    <property type="project" value="InterPro"/>
</dbReference>
<gene>
    <name evidence="3" type="ORF">D8S85_12310</name>
</gene>
<dbReference type="Pfam" id="PF13365">
    <property type="entry name" value="Trypsin_2"/>
    <property type="match status" value="1"/>
</dbReference>
<proteinExistence type="predicted"/>
<dbReference type="OrthoDB" id="636533at2"/>
<keyword evidence="4" id="KW-1185">Reference proteome</keyword>
<dbReference type="KEGG" id="buy:D8S85_12310"/>
<protein>
    <submittedName>
        <fullName evidence="3">Serine protease</fullName>
    </submittedName>
</protein>
<organism evidence="3 4">
    <name type="scientific">Butyricimonas faecalis</name>
    <dbReference type="NCBI Taxonomy" id="2093856"/>
    <lineage>
        <taxon>Bacteria</taxon>
        <taxon>Pseudomonadati</taxon>
        <taxon>Bacteroidota</taxon>
        <taxon>Bacteroidia</taxon>
        <taxon>Bacteroidales</taxon>
        <taxon>Odoribacteraceae</taxon>
        <taxon>Butyricimonas</taxon>
    </lineage>
</organism>
<dbReference type="AlphaFoldDB" id="A0A3Q9IRP3"/>
<sequence>MKKYCNICFCVGLILFLCGLQVGRAQNGVIYRDYDRLGWTILDSLKRPEAASLFKGMNTLKRETRMVQEEALVDLVPHSAGKRKLKPGKMMTERRASVLMMFKYLRATTRPEAIEPWATAVVLSEDGVCVTNWHVFWQLIDPTARLDLRDSLLFVATEAGKIYSISSILSYSRSGDLAFFKIDTRGDRLVPMPMGGDLAVGENVHALTNPAGYPYVYTNGVVSRTFVKESGNPFANRVEITADFAKGSSGGPIMDDRGNMVAMVSCLHPIFYVDQPPTDRQMGIKECIPVSSIVRLMHQ</sequence>
<dbReference type="PANTHER" id="PTHR43343:SF3">
    <property type="entry name" value="PROTEASE DO-LIKE 8, CHLOROPLASTIC"/>
    <property type="match status" value="1"/>
</dbReference>
<dbReference type="SUPFAM" id="SSF50494">
    <property type="entry name" value="Trypsin-like serine proteases"/>
    <property type="match status" value="1"/>
</dbReference>
<dbReference type="RefSeq" id="WP_106480908.1">
    <property type="nucleotide sequence ID" value="NZ_CP032819.1"/>
</dbReference>
<dbReference type="InterPro" id="IPR009003">
    <property type="entry name" value="Peptidase_S1_PA"/>
</dbReference>
<evidence type="ECO:0000256" key="2">
    <source>
        <dbReference type="ARBA" id="ARBA00022801"/>
    </source>
</evidence>
<name>A0A3Q9IRP3_9BACT</name>
<dbReference type="Proteomes" id="UP000270673">
    <property type="component" value="Chromosome"/>
</dbReference>
<keyword evidence="1 3" id="KW-0645">Protease</keyword>
<evidence type="ECO:0000256" key="1">
    <source>
        <dbReference type="ARBA" id="ARBA00022670"/>
    </source>
</evidence>
<dbReference type="InterPro" id="IPR051201">
    <property type="entry name" value="Chloro_Bact_Ser_Proteases"/>
</dbReference>
<dbReference type="PANTHER" id="PTHR43343">
    <property type="entry name" value="PEPTIDASE S12"/>
    <property type="match status" value="1"/>
</dbReference>
<reference evidence="3 4" key="1">
    <citation type="submission" date="2018-10" db="EMBL/GenBank/DDBJ databases">
        <title>Butyricimonas faecalis sp. nov., isolated from human faeces and emended description of the genus Butyricimonas.</title>
        <authorList>
            <person name="Le Roy T."/>
            <person name="Van der Smissen P."/>
            <person name="Paquot A."/>
            <person name="Delzenne N."/>
            <person name="Muccioli G."/>
            <person name="Collet J.-F."/>
            <person name="Cani P.D."/>
        </authorList>
    </citation>
    <scope>NUCLEOTIDE SEQUENCE [LARGE SCALE GENOMIC DNA]</scope>
    <source>
        <strain evidence="3 4">H184</strain>
    </source>
</reference>
<dbReference type="PRINTS" id="PR00834">
    <property type="entry name" value="PROTEASES2C"/>
</dbReference>
<keyword evidence="2" id="KW-0378">Hydrolase</keyword>